<feature type="region of interest" description="Disordered" evidence="1">
    <location>
        <begin position="66"/>
        <end position="94"/>
    </location>
</feature>
<dbReference type="AlphaFoldDB" id="A0AAD9MY35"/>
<proteinExistence type="predicted"/>
<gene>
    <name evidence="2" type="ORF">NP493_3492g00001</name>
</gene>
<dbReference type="EMBL" id="JAODUO010003481">
    <property type="protein sequence ID" value="KAK2147234.1"/>
    <property type="molecule type" value="Genomic_DNA"/>
</dbReference>
<dbReference type="Proteomes" id="UP001209878">
    <property type="component" value="Unassembled WGS sequence"/>
</dbReference>
<evidence type="ECO:0000256" key="1">
    <source>
        <dbReference type="SAM" id="MobiDB-lite"/>
    </source>
</evidence>
<sequence length="130" mass="14831">MRSLFARHGVPEVVVEVVECTKKLQQIVRGSRLVQGHTYRRNRRHLRLVYENLPLPDSEPWEMRANPLPLEAGPMSRTTPRVTTKRRANADTGGYTTATCGLDTNAQRHTYQETTSVLGRLSIKQITFLM</sequence>
<accession>A0AAD9MY35</accession>
<keyword evidence="3" id="KW-1185">Reference proteome</keyword>
<evidence type="ECO:0000313" key="2">
    <source>
        <dbReference type="EMBL" id="KAK2147234.1"/>
    </source>
</evidence>
<comment type="caution">
    <text evidence="2">The sequence shown here is derived from an EMBL/GenBank/DDBJ whole genome shotgun (WGS) entry which is preliminary data.</text>
</comment>
<evidence type="ECO:0000313" key="3">
    <source>
        <dbReference type="Proteomes" id="UP001209878"/>
    </source>
</evidence>
<reference evidence="2" key="1">
    <citation type="journal article" date="2023" name="Mol. Biol. Evol.">
        <title>Third-Generation Sequencing Reveals the Adaptive Role of the Epigenome in Three Deep-Sea Polychaetes.</title>
        <authorList>
            <person name="Perez M."/>
            <person name="Aroh O."/>
            <person name="Sun Y."/>
            <person name="Lan Y."/>
            <person name="Juniper S.K."/>
            <person name="Young C.R."/>
            <person name="Angers B."/>
            <person name="Qian P.Y."/>
        </authorList>
    </citation>
    <scope>NUCLEOTIDE SEQUENCE</scope>
    <source>
        <strain evidence="2">R07B-5</strain>
    </source>
</reference>
<protein>
    <submittedName>
        <fullName evidence="2">Uncharacterized protein</fullName>
    </submittedName>
</protein>
<name>A0AAD9MY35_RIDPI</name>
<organism evidence="2 3">
    <name type="scientific">Ridgeia piscesae</name>
    <name type="common">Tubeworm</name>
    <dbReference type="NCBI Taxonomy" id="27915"/>
    <lineage>
        <taxon>Eukaryota</taxon>
        <taxon>Metazoa</taxon>
        <taxon>Spiralia</taxon>
        <taxon>Lophotrochozoa</taxon>
        <taxon>Annelida</taxon>
        <taxon>Polychaeta</taxon>
        <taxon>Sedentaria</taxon>
        <taxon>Canalipalpata</taxon>
        <taxon>Sabellida</taxon>
        <taxon>Siboglinidae</taxon>
        <taxon>Ridgeia</taxon>
    </lineage>
</organism>